<dbReference type="InterPro" id="IPR051468">
    <property type="entry name" value="Fungal_SecMetab_SDRs"/>
</dbReference>
<dbReference type="EMBL" id="CWKI01000001">
    <property type="protein sequence ID" value="CTR04186.1"/>
    <property type="molecule type" value="Genomic_DNA"/>
</dbReference>
<dbReference type="SMR" id="A0A0K3CAK8"/>
<dbReference type="OMA" id="CCLEVIS"/>
<dbReference type="AlphaFoldDB" id="A0A0K3CAK8"/>
<dbReference type="Proteomes" id="UP000239560">
    <property type="component" value="Unassembled WGS sequence"/>
</dbReference>
<dbReference type="PANTHER" id="PTHR43544:SF7">
    <property type="entry name" value="NADB-LER2"/>
    <property type="match status" value="1"/>
</dbReference>
<evidence type="ECO:0000256" key="1">
    <source>
        <dbReference type="ARBA" id="ARBA00006484"/>
    </source>
</evidence>
<dbReference type="InterPro" id="IPR002347">
    <property type="entry name" value="SDR_fam"/>
</dbReference>
<name>A0A0K3CAK8_RHOTO</name>
<dbReference type="Pfam" id="PF00106">
    <property type="entry name" value="adh_short"/>
    <property type="match status" value="1"/>
</dbReference>
<gene>
    <name evidence="4" type="primary">FGENESH: predicted gene_1.47</name>
    <name evidence="5" type="ORF">AAT19DRAFT_8418</name>
    <name evidence="4" type="ORF">BN2166_0000470</name>
</gene>
<evidence type="ECO:0000313" key="7">
    <source>
        <dbReference type="Proteomes" id="UP000239560"/>
    </source>
</evidence>
<evidence type="ECO:0000313" key="6">
    <source>
        <dbReference type="Proteomes" id="UP000199069"/>
    </source>
</evidence>
<dbReference type="InterPro" id="IPR036291">
    <property type="entry name" value="NAD(P)-bd_dom_sf"/>
</dbReference>
<organism evidence="4 6">
    <name type="scientific">Rhodotorula toruloides</name>
    <name type="common">Yeast</name>
    <name type="synonym">Rhodosporidium toruloides</name>
    <dbReference type="NCBI Taxonomy" id="5286"/>
    <lineage>
        <taxon>Eukaryota</taxon>
        <taxon>Fungi</taxon>
        <taxon>Dikarya</taxon>
        <taxon>Basidiomycota</taxon>
        <taxon>Pucciniomycotina</taxon>
        <taxon>Microbotryomycetes</taxon>
        <taxon>Sporidiobolales</taxon>
        <taxon>Sporidiobolaceae</taxon>
        <taxon>Rhodotorula</taxon>
    </lineage>
</organism>
<keyword evidence="3" id="KW-0560">Oxidoreductase</keyword>
<reference evidence="4 6" key="1">
    <citation type="submission" date="2015-07" db="EMBL/GenBank/DDBJ databases">
        <authorList>
            <person name="Cajimat M.N.B."/>
            <person name="Milazzo M.L."/>
            <person name="Fulhorst C.F."/>
        </authorList>
    </citation>
    <scope>NUCLEOTIDE SEQUENCE [LARGE SCALE GENOMIC DNA]</scope>
    <source>
        <strain evidence="4">Single colony</strain>
    </source>
</reference>
<dbReference type="PRINTS" id="PR00081">
    <property type="entry name" value="GDHRDH"/>
</dbReference>
<dbReference type="InterPro" id="IPR020904">
    <property type="entry name" value="Sc_DH/Rdtase_CS"/>
</dbReference>
<dbReference type="PANTHER" id="PTHR43544">
    <property type="entry name" value="SHORT-CHAIN DEHYDROGENASE/REDUCTASE"/>
    <property type="match status" value="1"/>
</dbReference>
<reference evidence="5 7" key="2">
    <citation type="journal article" date="2018" name="Elife">
        <title>Functional genomics of lipid metabolism in the oleaginous yeast Rhodosporidium toruloides.</title>
        <authorList>
            <person name="Coradetti S.T."/>
            <person name="Pinel D."/>
            <person name="Geiselman G."/>
            <person name="Ito M."/>
            <person name="Mondo S."/>
            <person name="Reilly M.C."/>
            <person name="Cheng Y.F."/>
            <person name="Bauer S."/>
            <person name="Grigoriev I."/>
            <person name="Gladden J.M."/>
            <person name="Simmons B.A."/>
            <person name="Brem R."/>
            <person name="Arkin A.P."/>
            <person name="Skerker J.M."/>
        </authorList>
    </citation>
    <scope>NUCLEOTIDE SEQUENCE [LARGE SCALE GENOMIC DNA]</scope>
    <source>
        <strain evidence="5 7">NBRC 0880</strain>
    </source>
</reference>
<dbReference type="GO" id="GO:0016491">
    <property type="term" value="F:oxidoreductase activity"/>
    <property type="evidence" value="ECO:0007669"/>
    <property type="project" value="UniProtKB-KW"/>
</dbReference>
<proteinExistence type="inferred from homology"/>
<sequence length="248" mass="26467">MASDRTVYLVTGGSRGLGFGIVTLLAGRANTLVFATARDPIRAKDLQELAVKHSNVIPVQLELTSEASVEALARVINEKAGRLDVAINNAANCEGLATALTTSISDFRDKLESNAVAPLLLFQHLYPLLMKSKQRQFVGISTAGASLTLVPHISYPILGYAASKTAMNMVYTKIAAEHAGDEFLSYVVHPGLVKTDSAASAIQELGLDESEALSPMASAAGVLKVVAAARRETHSGRFWDYEGKEVPW</sequence>
<evidence type="ECO:0000256" key="3">
    <source>
        <dbReference type="ARBA" id="ARBA00023002"/>
    </source>
</evidence>
<dbReference type="CDD" id="cd05325">
    <property type="entry name" value="carb_red_sniffer_like_SDR_c"/>
    <property type="match status" value="1"/>
</dbReference>
<keyword evidence="2" id="KW-0521">NADP</keyword>
<evidence type="ECO:0000313" key="4">
    <source>
        <dbReference type="EMBL" id="CTR04186.1"/>
    </source>
</evidence>
<comment type="similarity">
    <text evidence="1">Belongs to the short-chain dehydrogenases/reductases (SDR) family.</text>
</comment>
<accession>A0A0K3CAK8</accession>
<protein>
    <submittedName>
        <fullName evidence="5">Aflatoxin biosynthesis ketoreductase nor-1</fullName>
    </submittedName>
    <submittedName>
        <fullName evidence="4">FGENESH: predicted gene_1.47 protein</fullName>
    </submittedName>
</protein>
<dbReference type="Proteomes" id="UP000199069">
    <property type="component" value="Unassembled WGS sequence"/>
</dbReference>
<dbReference type="EMBL" id="LCTV02000001">
    <property type="protein sequence ID" value="PRQ77350.1"/>
    <property type="molecule type" value="Genomic_DNA"/>
</dbReference>
<dbReference type="GO" id="GO:0005737">
    <property type="term" value="C:cytoplasm"/>
    <property type="evidence" value="ECO:0007669"/>
    <property type="project" value="TreeGrafter"/>
</dbReference>
<dbReference type="PROSITE" id="PS00061">
    <property type="entry name" value="ADH_SHORT"/>
    <property type="match status" value="1"/>
</dbReference>
<keyword evidence="6" id="KW-1185">Reference proteome</keyword>
<evidence type="ECO:0000256" key="2">
    <source>
        <dbReference type="ARBA" id="ARBA00022857"/>
    </source>
</evidence>
<dbReference type="OrthoDB" id="9876299at2759"/>
<dbReference type="Gene3D" id="3.40.50.720">
    <property type="entry name" value="NAD(P)-binding Rossmann-like Domain"/>
    <property type="match status" value="1"/>
</dbReference>
<dbReference type="SUPFAM" id="SSF51735">
    <property type="entry name" value="NAD(P)-binding Rossmann-fold domains"/>
    <property type="match status" value="1"/>
</dbReference>
<evidence type="ECO:0000313" key="5">
    <source>
        <dbReference type="EMBL" id="PRQ77350.1"/>
    </source>
</evidence>